<feature type="compositionally biased region" description="Basic and acidic residues" evidence="1">
    <location>
        <begin position="50"/>
        <end position="62"/>
    </location>
</feature>
<protein>
    <submittedName>
        <fullName evidence="2">Uncharacterized protein</fullName>
    </submittedName>
</protein>
<dbReference type="EMBL" id="KV429098">
    <property type="protein sequence ID" value="KZT65900.1"/>
    <property type="molecule type" value="Genomic_DNA"/>
</dbReference>
<feature type="region of interest" description="Disordered" evidence="1">
    <location>
        <begin position="385"/>
        <end position="422"/>
    </location>
</feature>
<feature type="compositionally biased region" description="Acidic residues" evidence="1">
    <location>
        <begin position="97"/>
        <end position="108"/>
    </location>
</feature>
<feature type="compositionally biased region" description="Basic and acidic residues" evidence="1">
    <location>
        <begin position="412"/>
        <end position="422"/>
    </location>
</feature>
<name>A0A165MN03_9APHY</name>
<evidence type="ECO:0000313" key="3">
    <source>
        <dbReference type="Proteomes" id="UP000076727"/>
    </source>
</evidence>
<feature type="compositionally biased region" description="Acidic residues" evidence="1">
    <location>
        <begin position="162"/>
        <end position="241"/>
    </location>
</feature>
<evidence type="ECO:0000256" key="1">
    <source>
        <dbReference type="SAM" id="MobiDB-lite"/>
    </source>
</evidence>
<dbReference type="STRING" id="1314783.A0A165MN03"/>
<evidence type="ECO:0000313" key="2">
    <source>
        <dbReference type="EMBL" id="KZT65900.1"/>
    </source>
</evidence>
<keyword evidence="3" id="KW-1185">Reference proteome</keyword>
<feature type="region of interest" description="Disordered" evidence="1">
    <location>
        <begin position="346"/>
        <end position="371"/>
    </location>
</feature>
<proteinExistence type="predicted"/>
<reference evidence="2 3" key="1">
    <citation type="journal article" date="2016" name="Mol. Biol. Evol.">
        <title>Comparative Genomics of Early-Diverging Mushroom-Forming Fungi Provides Insights into the Origins of Lignocellulose Decay Capabilities.</title>
        <authorList>
            <person name="Nagy L.G."/>
            <person name="Riley R."/>
            <person name="Tritt A."/>
            <person name="Adam C."/>
            <person name="Daum C."/>
            <person name="Floudas D."/>
            <person name="Sun H."/>
            <person name="Yadav J.S."/>
            <person name="Pangilinan J."/>
            <person name="Larsson K.H."/>
            <person name="Matsuura K."/>
            <person name="Barry K."/>
            <person name="Labutti K."/>
            <person name="Kuo R."/>
            <person name="Ohm R.A."/>
            <person name="Bhattacharya S.S."/>
            <person name="Shirouzu T."/>
            <person name="Yoshinaga Y."/>
            <person name="Martin F.M."/>
            <person name="Grigoriev I.V."/>
            <person name="Hibbett D.S."/>
        </authorList>
    </citation>
    <scope>NUCLEOTIDE SEQUENCE [LARGE SCALE GENOMIC DNA]</scope>
    <source>
        <strain evidence="2 3">L-15889</strain>
    </source>
</reference>
<gene>
    <name evidence="2" type="ORF">DAEQUDRAFT_813973</name>
</gene>
<organism evidence="2 3">
    <name type="scientific">Daedalea quercina L-15889</name>
    <dbReference type="NCBI Taxonomy" id="1314783"/>
    <lineage>
        <taxon>Eukaryota</taxon>
        <taxon>Fungi</taxon>
        <taxon>Dikarya</taxon>
        <taxon>Basidiomycota</taxon>
        <taxon>Agaricomycotina</taxon>
        <taxon>Agaricomycetes</taxon>
        <taxon>Polyporales</taxon>
        <taxon>Fomitopsis</taxon>
    </lineage>
</organism>
<dbReference type="AlphaFoldDB" id="A0A165MN03"/>
<dbReference type="Proteomes" id="UP000076727">
    <property type="component" value="Unassembled WGS sequence"/>
</dbReference>
<accession>A0A165MN03</accession>
<sequence length="422" mass="46205">MATLTTPLVSSYSSLAMALGPVDPALRPSTRENLPEDTALYAAPLVPEPAEPKDAGLKRAYDFDDGDSDLELGRYEKRTRLSPMDDGGRDSGYATGAEEELPQDEAADQESIWGDEPANENVDCGLDGTESLDMGWTEPEWMEFMAALFDLDAAGAPKEEASEQEAPEEEASEQEAPEEEASEQEAPEEESEGESSEQEASEQESEDQEAPEDELGEEELSGEESFEEESSEDNASIEESEGQMVHDDSTPATTEDPNQSAMHGIVITPEFNTLTNCRVAEWTDSVRDTLHNKITSAVYQSSWDQMLSICLSEYRLAEKHLGGCVDEHLGCTHLFPLKSRLFLSPSPTKISRPKTRTKGWLPYSDRPKREPSRLCQEITDDILHATGDASSSNEGDAIPVGASSAEVLSTVHDPELKGDKEF</sequence>
<feature type="region of interest" description="Disordered" evidence="1">
    <location>
        <begin position="21"/>
        <end position="261"/>
    </location>
</feature>
<feature type="compositionally biased region" description="Polar residues" evidence="1">
    <location>
        <begin position="250"/>
        <end position="261"/>
    </location>
</feature>